<feature type="signal peptide" evidence="4">
    <location>
        <begin position="1"/>
        <end position="21"/>
    </location>
</feature>
<comment type="caution">
    <text evidence="8">The sequence shown here is derived from an EMBL/GenBank/DDBJ whole genome shotgun (WGS) entry which is preliminary data.</text>
</comment>
<comment type="cofactor">
    <cofactor evidence="1">
        <name>Ca(2+)</name>
        <dbReference type="ChEBI" id="CHEBI:29108"/>
    </cofactor>
</comment>
<evidence type="ECO:0000259" key="7">
    <source>
        <dbReference type="Pfam" id="PF14509"/>
    </source>
</evidence>
<dbReference type="InterPro" id="IPR029483">
    <property type="entry name" value="GH97_C"/>
</dbReference>
<feature type="domain" description="Glycosyl-hydrolase 97 catalytic" evidence="5">
    <location>
        <begin position="312"/>
        <end position="504"/>
    </location>
</feature>
<dbReference type="OrthoDB" id="57532at2"/>
<dbReference type="Pfam" id="PF14508">
    <property type="entry name" value="GH97_N"/>
    <property type="match status" value="1"/>
</dbReference>
<evidence type="ECO:0000256" key="2">
    <source>
        <dbReference type="ARBA" id="ARBA00011245"/>
    </source>
</evidence>
<dbReference type="PANTHER" id="PTHR35803">
    <property type="entry name" value="GLUCAN 1,4-ALPHA-GLUCOSIDASE SUSB-RELATED"/>
    <property type="match status" value="1"/>
</dbReference>
<sequence>MRLSKTLGTLLLLACSGCVFAQQEPLTVRKGKVQLDFQLDEKGAPRYAVSYDGKTIVQPSSMGFVLNNAENFYDDFTLLKQATNSVHENWTPVWGEVKSIQNDYTTLELQLQQAHGNKRLLHIVFKVYEDGVGFRYEFPEQPNLDYFTVQQEKTGFQLTGNHKAFWIPGDYDTNEYPYTTSLLSEIDNAQLVEKSTDIAVRVAPDKHAVQTPLMLKTSDGLYINIHEAALLNYPAMQLHVNNATYDLTANLVPSAVGTAAFLHAPAVTPWRTIIVSNKATDILSSKLILNLNEPSKLSNTSWIKPMKFVGVWWELQTGKSSWSYAASAKAKDAQGKLIPSGQHGGNNENVKRYIDFAAQHGIEGVLIEGWNTGWEDWFGNWKEDVFDFVTPYPDFDVKALNAYAKSKGVQLVMHNETSGSATNYERQLDTAYRFMRENGYNAVKTGYVGKIIPRGEHHDGQWMVNHYTRVAEKAAEYQVMVDAHEQVRPTGLHRTYPNWMTGEASRGNEYNAFSIGNAPEHETILPFTRLMGGPMDYTPGIFKLSHYNAADTAKRVRTTLVKQMALYVTMYSPIQMVSDLPENYEAHLDAFQFIKDVPVDWDDTKVLAAEPGDYVSIVRKGKGTENWYLGAITDEQARDLKTGLDFLPPGVKYVATLYADVLNQPDPAKYSIKKYIVDRTTAITLKLANSGGAAISFVPATAAEAKQLPKYK</sequence>
<evidence type="ECO:0000313" key="9">
    <source>
        <dbReference type="Proteomes" id="UP000249547"/>
    </source>
</evidence>
<dbReference type="Pfam" id="PF14509">
    <property type="entry name" value="GH97_C"/>
    <property type="match status" value="1"/>
</dbReference>
<evidence type="ECO:0000256" key="4">
    <source>
        <dbReference type="SAM" id="SignalP"/>
    </source>
</evidence>
<keyword evidence="9" id="KW-1185">Reference proteome</keyword>
<evidence type="ECO:0000313" key="8">
    <source>
        <dbReference type="EMBL" id="RAI99468.1"/>
    </source>
</evidence>
<evidence type="ECO:0000256" key="3">
    <source>
        <dbReference type="ARBA" id="ARBA00022837"/>
    </source>
</evidence>
<dbReference type="GO" id="GO:0016787">
    <property type="term" value="F:hydrolase activity"/>
    <property type="evidence" value="ECO:0007669"/>
    <property type="project" value="UniProtKB-KW"/>
</dbReference>
<dbReference type="Gene3D" id="2.70.98.10">
    <property type="match status" value="1"/>
</dbReference>
<dbReference type="Gene3D" id="3.20.20.70">
    <property type="entry name" value="Aldolase class I"/>
    <property type="match status" value="1"/>
</dbReference>
<evidence type="ECO:0000259" key="5">
    <source>
        <dbReference type="Pfam" id="PF10566"/>
    </source>
</evidence>
<dbReference type="RefSeq" id="WP_111599987.1">
    <property type="nucleotide sequence ID" value="NZ_QLLL01000010.1"/>
</dbReference>
<organism evidence="8 9">
    <name type="scientific">Chitinophaga skermanii</name>
    <dbReference type="NCBI Taxonomy" id="331697"/>
    <lineage>
        <taxon>Bacteria</taxon>
        <taxon>Pseudomonadati</taxon>
        <taxon>Bacteroidota</taxon>
        <taxon>Chitinophagia</taxon>
        <taxon>Chitinophagales</taxon>
        <taxon>Chitinophagaceae</taxon>
        <taxon>Chitinophaga</taxon>
    </lineage>
</organism>
<dbReference type="InterPro" id="IPR014718">
    <property type="entry name" value="GH-type_carb-bd"/>
</dbReference>
<accession>A0A327Q4V1</accession>
<keyword evidence="4" id="KW-0732">Signal</keyword>
<dbReference type="InterPro" id="IPR019563">
    <property type="entry name" value="GH97_catalytic"/>
</dbReference>
<evidence type="ECO:0000259" key="6">
    <source>
        <dbReference type="Pfam" id="PF14508"/>
    </source>
</evidence>
<dbReference type="InterPro" id="IPR052720">
    <property type="entry name" value="Glycosyl_hydrolase_97"/>
</dbReference>
<dbReference type="InterPro" id="IPR013785">
    <property type="entry name" value="Aldolase_TIM"/>
</dbReference>
<dbReference type="GO" id="GO:0030246">
    <property type="term" value="F:carbohydrate binding"/>
    <property type="evidence" value="ECO:0007669"/>
    <property type="project" value="InterPro"/>
</dbReference>
<gene>
    <name evidence="8" type="ORF">LX64_04602</name>
</gene>
<feature type="domain" description="Glycosyl-hydrolase 97 N-terminal" evidence="6">
    <location>
        <begin position="31"/>
        <end position="294"/>
    </location>
</feature>
<name>A0A327Q4V1_9BACT</name>
<feature type="chain" id="PRO_5016349838" evidence="4">
    <location>
        <begin position="22"/>
        <end position="712"/>
    </location>
</feature>
<reference evidence="8 9" key="1">
    <citation type="submission" date="2018-06" db="EMBL/GenBank/DDBJ databases">
        <title>Genomic Encyclopedia of Archaeal and Bacterial Type Strains, Phase II (KMG-II): from individual species to whole genera.</title>
        <authorList>
            <person name="Goeker M."/>
        </authorList>
    </citation>
    <scope>NUCLEOTIDE SEQUENCE [LARGE SCALE GENOMIC DNA]</scope>
    <source>
        <strain evidence="8 9">DSM 23857</strain>
    </source>
</reference>
<comment type="subunit">
    <text evidence="2">Monomer.</text>
</comment>
<keyword evidence="8" id="KW-0378">Hydrolase</keyword>
<protein>
    <submittedName>
        <fullName evidence="8">Glycosyl hydrolase family 97</fullName>
    </submittedName>
</protein>
<keyword evidence="3" id="KW-0106">Calcium</keyword>
<dbReference type="InterPro" id="IPR029486">
    <property type="entry name" value="GH97_N"/>
</dbReference>
<feature type="domain" description="Glycosyl-hydrolase 97 C-terminal oligomerisation" evidence="7">
    <location>
        <begin position="600"/>
        <end position="697"/>
    </location>
</feature>
<dbReference type="AlphaFoldDB" id="A0A327Q4V1"/>
<dbReference type="InterPro" id="IPR017853">
    <property type="entry name" value="GH"/>
</dbReference>
<proteinExistence type="predicted"/>
<evidence type="ECO:0000256" key="1">
    <source>
        <dbReference type="ARBA" id="ARBA00001913"/>
    </source>
</evidence>
<dbReference type="PANTHER" id="PTHR35803:SF1">
    <property type="entry name" value="GLUCAN 1,4-ALPHA-GLUCOSIDASE SUSB"/>
    <property type="match status" value="1"/>
</dbReference>
<dbReference type="SUPFAM" id="SSF51445">
    <property type="entry name" value="(Trans)glycosidases"/>
    <property type="match status" value="1"/>
</dbReference>
<dbReference type="Pfam" id="PF10566">
    <property type="entry name" value="Glyco_hydro_97"/>
    <property type="match status" value="1"/>
</dbReference>
<dbReference type="EMBL" id="QLLL01000010">
    <property type="protein sequence ID" value="RAI99468.1"/>
    <property type="molecule type" value="Genomic_DNA"/>
</dbReference>
<dbReference type="Proteomes" id="UP000249547">
    <property type="component" value="Unassembled WGS sequence"/>
</dbReference>